<evidence type="ECO:0000313" key="3">
    <source>
        <dbReference type="Proteomes" id="UP000216035"/>
    </source>
</evidence>
<dbReference type="InterPro" id="IPR025665">
    <property type="entry name" value="Beta-barrel_OMP_2"/>
</dbReference>
<dbReference type="EMBL" id="NOXX01000167">
    <property type="protein sequence ID" value="OYQ46342.1"/>
    <property type="molecule type" value="Genomic_DNA"/>
</dbReference>
<protein>
    <recommendedName>
        <fullName evidence="1">Outer membrane protein beta-barrel domain-containing protein</fullName>
    </recommendedName>
</protein>
<keyword evidence="3" id="KW-1185">Reference proteome</keyword>
<comment type="caution">
    <text evidence="2">The sequence shown here is derived from an EMBL/GenBank/DDBJ whole genome shotgun (WGS) entry which is preliminary data.</text>
</comment>
<sequence>MKKLYLIILLAFIPLMQAQTLGIGIKAGANYSDIKSDNFKSSPIASYYFGGFVEVSLFENLSIQPEVLYSSQGASIDGGDDINLDYINVPVLAKFYLTSKTFSIEAGPQFGFLVNDNIGNAFETESFDFAAVGGLGYNITDNISVHARYILGLTEASKDAEVTNTSVQVGIGFKF</sequence>
<dbReference type="Gene3D" id="2.40.160.20">
    <property type="match status" value="1"/>
</dbReference>
<name>A0A255ZY60_9FLAO</name>
<organism evidence="2 3">
    <name type="scientific">Flavobacterium aurantiibacter</name>
    <dbReference type="NCBI Taxonomy" id="2023067"/>
    <lineage>
        <taxon>Bacteria</taxon>
        <taxon>Pseudomonadati</taxon>
        <taxon>Bacteroidota</taxon>
        <taxon>Flavobacteriia</taxon>
        <taxon>Flavobacteriales</taxon>
        <taxon>Flavobacteriaceae</taxon>
        <taxon>Flavobacterium</taxon>
    </lineage>
</organism>
<dbReference type="InterPro" id="IPR011250">
    <property type="entry name" value="OMP/PagP_B-barrel"/>
</dbReference>
<dbReference type="SUPFAM" id="SSF56925">
    <property type="entry name" value="OMPA-like"/>
    <property type="match status" value="1"/>
</dbReference>
<accession>A0A255ZY60</accession>
<gene>
    <name evidence="2" type="ORF">CHX27_04660</name>
</gene>
<dbReference type="RefSeq" id="WP_094485603.1">
    <property type="nucleotide sequence ID" value="NZ_NOXX01000167.1"/>
</dbReference>
<feature type="domain" description="Outer membrane protein beta-barrel" evidence="1">
    <location>
        <begin position="17"/>
        <end position="155"/>
    </location>
</feature>
<proteinExistence type="predicted"/>
<reference evidence="2 3" key="1">
    <citation type="submission" date="2017-07" db="EMBL/GenBank/DDBJ databases">
        <title>Flavobacterium cyanobacteriorum sp. nov., isolated from cyanobacterial aggregates in a eutrophic lake.</title>
        <authorList>
            <person name="Cai H."/>
        </authorList>
    </citation>
    <scope>NUCLEOTIDE SEQUENCE [LARGE SCALE GENOMIC DNA]</scope>
    <source>
        <strain evidence="2 3">TH167</strain>
    </source>
</reference>
<evidence type="ECO:0000313" key="2">
    <source>
        <dbReference type="EMBL" id="OYQ46342.1"/>
    </source>
</evidence>
<evidence type="ECO:0000259" key="1">
    <source>
        <dbReference type="Pfam" id="PF13568"/>
    </source>
</evidence>
<dbReference type="Pfam" id="PF13568">
    <property type="entry name" value="OMP_b-brl_2"/>
    <property type="match status" value="1"/>
</dbReference>
<dbReference type="AlphaFoldDB" id="A0A255ZY60"/>
<dbReference type="Proteomes" id="UP000216035">
    <property type="component" value="Unassembled WGS sequence"/>
</dbReference>
<dbReference type="OrthoDB" id="947434at2"/>